<organism evidence="3 4">
    <name type="scientific">Sporosarcina saromensis</name>
    <dbReference type="NCBI Taxonomy" id="359365"/>
    <lineage>
        <taxon>Bacteria</taxon>
        <taxon>Bacillati</taxon>
        <taxon>Bacillota</taxon>
        <taxon>Bacilli</taxon>
        <taxon>Bacillales</taxon>
        <taxon>Caryophanaceae</taxon>
        <taxon>Sporosarcina</taxon>
    </lineage>
</organism>
<feature type="coiled-coil region" evidence="1">
    <location>
        <begin position="529"/>
        <end position="563"/>
    </location>
</feature>
<dbReference type="EMBL" id="JAUBDI010000024">
    <property type="protein sequence ID" value="MDW0114897.1"/>
    <property type="molecule type" value="Genomic_DNA"/>
</dbReference>
<dbReference type="PANTHER" id="PTHR41259">
    <property type="entry name" value="DOUBLE-STRAND BREAK REPAIR RAD50 ATPASE, PUTATIVE-RELATED"/>
    <property type="match status" value="1"/>
</dbReference>
<evidence type="ECO:0000313" key="4">
    <source>
        <dbReference type="Proteomes" id="UP001282284"/>
    </source>
</evidence>
<proteinExistence type="predicted"/>
<feature type="domain" description="YhaN AAA" evidence="2">
    <location>
        <begin position="1"/>
        <end position="205"/>
    </location>
</feature>
<protein>
    <submittedName>
        <fullName evidence="3">AAA family ATPase</fullName>
    </submittedName>
</protein>
<accession>A0ABU4GD58</accession>
<evidence type="ECO:0000313" key="3">
    <source>
        <dbReference type="EMBL" id="MDW0114897.1"/>
    </source>
</evidence>
<gene>
    <name evidence="3" type="ORF">QT711_17000</name>
</gene>
<dbReference type="InterPro" id="IPR027417">
    <property type="entry name" value="P-loop_NTPase"/>
</dbReference>
<reference evidence="3 4" key="1">
    <citation type="submission" date="2023-06" db="EMBL/GenBank/DDBJ databases">
        <title>Sporosarcina sp. nov., isolated from Korean traditional fermented seafood 'Jeotgal'.</title>
        <authorList>
            <person name="Yang A.I."/>
            <person name="Shin N.-R."/>
        </authorList>
    </citation>
    <scope>NUCLEOTIDE SEQUENCE [LARGE SCALE GENOMIC DNA]</scope>
    <source>
        <strain evidence="3 4">KCTC13119</strain>
    </source>
</reference>
<dbReference type="Gene3D" id="3.40.50.300">
    <property type="entry name" value="P-loop containing nucleotide triphosphate hydrolases"/>
    <property type="match status" value="2"/>
</dbReference>
<dbReference type="Pfam" id="PF13514">
    <property type="entry name" value="AAA_27"/>
    <property type="match status" value="1"/>
</dbReference>
<feature type="coiled-coil region" evidence="1">
    <location>
        <begin position="380"/>
        <end position="414"/>
    </location>
</feature>
<dbReference type="InterPro" id="IPR038734">
    <property type="entry name" value="YhaN_AAA"/>
</dbReference>
<dbReference type="SUPFAM" id="SSF52540">
    <property type="entry name" value="P-loop containing nucleoside triphosphate hydrolases"/>
    <property type="match status" value="1"/>
</dbReference>
<feature type="coiled-coil region" evidence="1">
    <location>
        <begin position="180"/>
        <end position="241"/>
    </location>
</feature>
<sequence>MKLRKIVIYGFGKHEDKTIEFTDGVNVLYGHNEAGKTTIQQFVLQVLFGFPKKQSVYVRYEPKSGGKYGGQVHLEDDTYGTCVVERVRGKATGEVTVYLPDGRQGGEELLQRIMRHYDRASFEAIFSFSVLQLQGFERMNESELSRTLLASGTTGVDSLVALEKKMDKEAGDLFKKAGRIPEMNVRLQQLKELEDELKRARERQSTYAPKVARIREIEQELKAVKDQYEGIRARNHTIEKQLQLLPLHERKKLLLAKRSALREGGFPSDGIRRYETINSRLLEAEAKRQGLDNETNVLKEQLERNVQAEDVAALESLLAREPEWHEWRSILVTIQDSERQLFAKKHQLLDRLGLQDAEEMLQADVSIHQEEHLYTELQHVAELDRQLEYIDRQLSQLEAELKELKLEWQHVQEKGPTEEELKKADEWPSIRSKLAEAKAFVQLNENRVRGEHPAVLIILLLASVVAIGFGFIEQQWLILLAGLCIAGVAVLREVGKRKQSPAASQQEMQRLIDQYGGQEADAELLLDDVRLYRDKTKQLTDALQSMERKIGLLETDYAKSSQEKERKERALQQFFLNYGMTSIPNASIVHQFFSMARSLQEIHRELNDSKRRQQTLSEHVDLRASAIRAFVGADCLEDVLYEKLRTKYVALQSELKERAHVEARLATIEQQQNEMDGLIASLRQQQEALFEEASVETEADYYEAYEAHAQRLQLSRQLADIDAQLDLQPVLEVDVSEEIVQDELVRNEKELNILTARLDHLVQEKANLQAETDQLLTDDAYQVKQQQIEMKKTELEQLAMRWATRQAIVQAIRSMMTELKDRKLPHVLERAQQLFSTLTAGAYVALEITEEGLFRAVANNAVRYPIIELSQATKEQAYISLRLALAMEMKAQAPFPVLLDDPFVHFDGERLKRMLQLIDEISSKHQFIYMTCHDKIIEEWTNATIINVSTVGNDKGAVSI</sequence>
<dbReference type="Proteomes" id="UP001282284">
    <property type="component" value="Unassembled WGS sequence"/>
</dbReference>
<evidence type="ECO:0000259" key="2">
    <source>
        <dbReference type="Pfam" id="PF13514"/>
    </source>
</evidence>
<dbReference type="PANTHER" id="PTHR41259:SF1">
    <property type="entry name" value="DOUBLE-STRAND BREAK REPAIR RAD50 ATPASE, PUTATIVE-RELATED"/>
    <property type="match status" value="1"/>
</dbReference>
<feature type="coiled-coil region" evidence="1">
    <location>
        <begin position="744"/>
        <end position="801"/>
    </location>
</feature>
<keyword evidence="4" id="KW-1185">Reference proteome</keyword>
<feature type="coiled-coil region" evidence="1">
    <location>
        <begin position="274"/>
        <end position="311"/>
    </location>
</feature>
<feature type="coiled-coil region" evidence="1">
    <location>
        <begin position="651"/>
        <end position="688"/>
    </location>
</feature>
<comment type="caution">
    <text evidence="3">The sequence shown here is derived from an EMBL/GenBank/DDBJ whole genome shotgun (WGS) entry which is preliminary data.</text>
</comment>
<keyword evidence="1" id="KW-0175">Coiled coil</keyword>
<dbReference type="RefSeq" id="WP_317946282.1">
    <property type="nucleotide sequence ID" value="NZ_JAUBDI010000024.1"/>
</dbReference>
<name>A0ABU4GD58_9BACL</name>
<evidence type="ECO:0000256" key="1">
    <source>
        <dbReference type="SAM" id="Coils"/>
    </source>
</evidence>